<feature type="compositionally biased region" description="Low complexity" evidence="1">
    <location>
        <begin position="68"/>
        <end position="79"/>
    </location>
</feature>
<feature type="compositionally biased region" description="Low complexity" evidence="1">
    <location>
        <begin position="288"/>
        <end position="302"/>
    </location>
</feature>
<keyword evidence="2" id="KW-1133">Transmembrane helix</keyword>
<feature type="region of interest" description="Disordered" evidence="1">
    <location>
        <begin position="68"/>
        <end position="92"/>
    </location>
</feature>
<feature type="region of interest" description="Disordered" evidence="1">
    <location>
        <begin position="106"/>
        <end position="152"/>
    </location>
</feature>
<keyword evidence="2" id="KW-0812">Transmembrane</keyword>
<dbReference type="Proteomes" id="UP001390339">
    <property type="component" value="Unassembled WGS sequence"/>
</dbReference>
<evidence type="ECO:0000313" key="3">
    <source>
        <dbReference type="EMBL" id="KAK8852102.1"/>
    </source>
</evidence>
<comment type="caution">
    <text evidence="3">The sequence shown here is derived from an EMBL/GenBank/DDBJ whole genome shotgun (WGS) entry which is preliminary data.</text>
</comment>
<dbReference type="EMBL" id="JAPCWZ010000009">
    <property type="protein sequence ID" value="KAK8852102.1"/>
    <property type="molecule type" value="Genomic_DNA"/>
</dbReference>
<feature type="compositionally biased region" description="Basic and acidic residues" evidence="1">
    <location>
        <begin position="265"/>
        <end position="279"/>
    </location>
</feature>
<feature type="transmembrane region" description="Helical" evidence="2">
    <location>
        <begin position="23"/>
        <end position="47"/>
    </location>
</feature>
<proteinExistence type="predicted"/>
<evidence type="ECO:0000256" key="2">
    <source>
        <dbReference type="SAM" id="Phobius"/>
    </source>
</evidence>
<feature type="compositionally biased region" description="Acidic residues" evidence="1">
    <location>
        <begin position="112"/>
        <end position="121"/>
    </location>
</feature>
<keyword evidence="2" id="KW-0472">Membrane</keyword>
<reference evidence="3 4" key="1">
    <citation type="journal article" date="2024" name="IMA Fungus">
        <title>Apiospora arundinis, a panoply of carbohydrate-active enzymes and secondary metabolites.</title>
        <authorList>
            <person name="Sorensen T."/>
            <person name="Petersen C."/>
            <person name="Muurmann A.T."/>
            <person name="Christiansen J.V."/>
            <person name="Brundto M.L."/>
            <person name="Overgaard C.K."/>
            <person name="Boysen A.T."/>
            <person name="Wollenberg R.D."/>
            <person name="Larsen T.O."/>
            <person name="Sorensen J.L."/>
            <person name="Nielsen K.L."/>
            <person name="Sondergaard T.E."/>
        </authorList>
    </citation>
    <scope>NUCLEOTIDE SEQUENCE [LARGE SCALE GENOMIC DNA]</scope>
    <source>
        <strain evidence="3 4">AAU 773</strain>
    </source>
</reference>
<feature type="region of interest" description="Disordered" evidence="1">
    <location>
        <begin position="185"/>
        <end position="319"/>
    </location>
</feature>
<sequence>MGPMAATAYRGDHSNPPPQPGHFIVFIWSMLVTVILVAYVVISVILFTEERNYRIRQQELIDSWRAATLPLSPPSSTSPDSHNEWRGRDPERTPFMQYEEFQQYEDLNSSDTDSDSTDEESVAAHNGSTAYGHGYGSTDSHPPISHNEAGTCYLPPPYSSAVSTTEDPTLSDGSTLVELADHEAGAEAELEEPDTTISPPAEPFSEMDRQDSSGVTASGISELPSEPVFTSNDNDDAQAGPSSQNTANGETKSSSSSSSGSTHGLDGHELVTKIKEAVHWHPKLVEGSSSSSSSSSSPKSGSRQLEAHPGLRKRGGQEE</sequence>
<accession>A0ABR2HU06</accession>
<gene>
    <name evidence="3" type="ORF">PGQ11_014581</name>
</gene>
<name>A0ABR2HU06_9PEZI</name>
<evidence type="ECO:0000313" key="4">
    <source>
        <dbReference type="Proteomes" id="UP001390339"/>
    </source>
</evidence>
<feature type="compositionally biased region" description="Polar residues" evidence="1">
    <location>
        <begin position="240"/>
        <end position="252"/>
    </location>
</feature>
<protein>
    <submittedName>
        <fullName evidence="3">Uncharacterized protein</fullName>
    </submittedName>
</protein>
<keyword evidence="4" id="KW-1185">Reference proteome</keyword>
<evidence type="ECO:0000256" key="1">
    <source>
        <dbReference type="SAM" id="MobiDB-lite"/>
    </source>
</evidence>
<feature type="compositionally biased region" description="Basic residues" evidence="1">
    <location>
        <begin position="310"/>
        <end position="319"/>
    </location>
</feature>
<feature type="compositionally biased region" description="Basic and acidic residues" evidence="1">
    <location>
        <begin position="81"/>
        <end position="92"/>
    </location>
</feature>
<organism evidence="3 4">
    <name type="scientific">Apiospora arundinis</name>
    <dbReference type="NCBI Taxonomy" id="335852"/>
    <lineage>
        <taxon>Eukaryota</taxon>
        <taxon>Fungi</taxon>
        <taxon>Dikarya</taxon>
        <taxon>Ascomycota</taxon>
        <taxon>Pezizomycotina</taxon>
        <taxon>Sordariomycetes</taxon>
        <taxon>Xylariomycetidae</taxon>
        <taxon>Amphisphaeriales</taxon>
        <taxon>Apiosporaceae</taxon>
        <taxon>Apiospora</taxon>
    </lineage>
</organism>